<dbReference type="OrthoDB" id="17050at10239"/>
<feature type="compositionally biased region" description="Basic and acidic residues" evidence="1">
    <location>
        <begin position="141"/>
        <end position="153"/>
    </location>
</feature>
<dbReference type="RefSeq" id="YP_762647.1">
    <property type="nucleotide sequence ID" value="NC_008367.1"/>
</dbReference>
<feature type="compositionally biased region" description="Basic residues" evidence="1">
    <location>
        <begin position="1"/>
        <end position="15"/>
    </location>
</feature>
<proteinExistence type="predicted"/>
<evidence type="ECO:0000313" key="2">
    <source>
        <dbReference type="EMBL" id="ABI33161.1"/>
    </source>
</evidence>
<feature type="region of interest" description="Disordered" evidence="1">
    <location>
        <begin position="1"/>
        <end position="20"/>
    </location>
</feature>
<reference evidence="2 3" key="1">
    <citation type="journal article" date="2007" name="Virology">
        <title>Cyanophage Pf-WMP4, a T7-like phage infecting the freshwater cyanobacterium Phormidium foveolarum: complete genome sequence and DNA translocation.</title>
        <authorList>
            <person name="Liu X."/>
            <person name="Shi M."/>
            <person name="Kong S."/>
            <person name="Gao Y."/>
            <person name="An C."/>
        </authorList>
    </citation>
    <scope>NUCLEOTIDE SEQUENCE</scope>
</reference>
<dbReference type="Proteomes" id="UP000000911">
    <property type="component" value="Segment"/>
</dbReference>
<feature type="region of interest" description="Disordered" evidence="1">
    <location>
        <begin position="130"/>
        <end position="153"/>
    </location>
</feature>
<accession>Q0GBU9</accession>
<protein>
    <submittedName>
        <fullName evidence="2">PfWMP4_17</fullName>
    </submittedName>
</protein>
<dbReference type="GeneID" id="5142324"/>
<name>Q0GBU9_9CAUD</name>
<dbReference type="Gene3D" id="3.40.91.30">
    <property type="match status" value="1"/>
</dbReference>
<evidence type="ECO:0000256" key="1">
    <source>
        <dbReference type="SAM" id="MobiDB-lite"/>
    </source>
</evidence>
<evidence type="ECO:0000313" key="3">
    <source>
        <dbReference type="Proteomes" id="UP000000911"/>
    </source>
</evidence>
<keyword evidence="3" id="KW-1185">Reference proteome</keyword>
<organism evidence="2 3">
    <name type="scientific">Phormidium phage Pf-WMP4</name>
    <dbReference type="NCBI Taxonomy" id="2913979"/>
    <lineage>
        <taxon>Viruses</taxon>
        <taxon>Duplodnaviria</taxon>
        <taxon>Heunggongvirae</taxon>
        <taxon>Uroviricota</taxon>
        <taxon>Caudoviricetes</taxon>
        <taxon>Saffermanviridae</taxon>
        <taxon>Wumpquatrovirus</taxon>
        <taxon>Wumpquatrovirus WMP4</taxon>
    </lineage>
</organism>
<dbReference type="EMBL" id="DQ875742">
    <property type="protein sequence ID" value="ABI33161.1"/>
    <property type="molecule type" value="Genomic_DNA"/>
</dbReference>
<sequence length="153" mass="17603">MANRKKPTGRARYKQHSGFQSEQEELIAKLYPQLHFKPPSVPYVSSHNYMPDFKLGLHDGRIVYLELKEYMTEADIPKYKAILDSNKHVVLAFLIYSASYNVFAKLGVMERVWVAQGYTDIPAEWLAKVKLPPPQTPTDTQTDHRPSVKDLNL</sequence>
<dbReference type="KEGG" id="vg:5142324"/>